<name>A0A0J8CRT4_BETVV</name>
<dbReference type="Gramene" id="KMT16485">
    <property type="protein sequence ID" value="KMT16485"/>
    <property type="gene ID" value="BVRB_3g051030"/>
</dbReference>
<dbReference type="Proteomes" id="UP000035740">
    <property type="component" value="Chromosome 3"/>
</dbReference>
<reference evidence="1 2" key="1">
    <citation type="journal article" date="2014" name="Nature">
        <title>The genome of the recently domesticated crop plant sugar beet (Beta vulgaris).</title>
        <authorList>
            <person name="Dohm J.C."/>
            <person name="Minoche A.E."/>
            <person name="Holtgrawe D."/>
            <person name="Capella-Gutierrez S."/>
            <person name="Zakrzewski F."/>
            <person name="Tafer H."/>
            <person name="Rupp O."/>
            <person name="Sorensen T.R."/>
            <person name="Stracke R."/>
            <person name="Reinhardt R."/>
            <person name="Goesmann A."/>
            <person name="Kraft T."/>
            <person name="Schulz B."/>
            <person name="Stadler P.F."/>
            <person name="Schmidt T."/>
            <person name="Gabaldon T."/>
            <person name="Lehrach H."/>
            <person name="Weisshaar B."/>
            <person name="Himmelbauer H."/>
        </authorList>
    </citation>
    <scope>NUCLEOTIDE SEQUENCE [LARGE SCALE GENOMIC DNA]</scope>
    <source>
        <tissue evidence="1">Taproot</tissue>
    </source>
</reference>
<organism evidence="1 2">
    <name type="scientific">Beta vulgaris subsp. vulgaris</name>
    <name type="common">Beet</name>
    <dbReference type="NCBI Taxonomy" id="3555"/>
    <lineage>
        <taxon>Eukaryota</taxon>
        <taxon>Viridiplantae</taxon>
        <taxon>Streptophyta</taxon>
        <taxon>Embryophyta</taxon>
        <taxon>Tracheophyta</taxon>
        <taxon>Spermatophyta</taxon>
        <taxon>Magnoliopsida</taxon>
        <taxon>eudicotyledons</taxon>
        <taxon>Gunneridae</taxon>
        <taxon>Pentapetalae</taxon>
        <taxon>Caryophyllales</taxon>
        <taxon>Chenopodiaceae</taxon>
        <taxon>Betoideae</taxon>
        <taxon>Beta</taxon>
    </lineage>
</organism>
<proteinExistence type="predicted"/>
<gene>
    <name evidence="1" type="ORF">BVRB_3g051030</name>
</gene>
<protein>
    <submittedName>
        <fullName evidence="1">Uncharacterized protein</fullName>
    </submittedName>
</protein>
<keyword evidence="2" id="KW-1185">Reference proteome</keyword>
<dbReference type="AlphaFoldDB" id="A0A0J8CRT4"/>
<evidence type="ECO:0000313" key="1">
    <source>
        <dbReference type="EMBL" id="KMT16485.1"/>
    </source>
</evidence>
<evidence type="ECO:0000313" key="2">
    <source>
        <dbReference type="Proteomes" id="UP000035740"/>
    </source>
</evidence>
<dbReference type="EMBL" id="KQ090056">
    <property type="protein sequence ID" value="KMT16485.1"/>
    <property type="molecule type" value="Genomic_DNA"/>
</dbReference>
<sequence>MKIPNRRKGQTQKSASEIFATKEYLYQQVNHSPPNLVICHLISHKNSSQSHAEKQGLGPNVP</sequence>
<accession>A0A0J8CRT4</accession>